<evidence type="ECO:0008006" key="5">
    <source>
        <dbReference type="Google" id="ProtNLM"/>
    </source>
</evidence>
<keyword evidence="4" id="KW-1185">Reference proteome</keyword>
<dbReference type="SUPFAM" id="SSF81901">
    <property type="entry name" value="HCP-like"/>
    <property type="match status" value="2"/>
</dbReference>
<accession>A0A1L0AZ52</accession>
<sequence>MGFKSQDSAETNSTDSNNEILNASFSSDESNDDFPMEEMNHLSYIDSQTSEFLSDDKVKILSNDHLVPVLYKPNMDMKQSFLTLNKNFKKSCKEPLDKYKQQLNFIDLDDSFSNRNNISKFAIDSVTIYKKPNKSPSPKKSPSSIPSHSNSSSIKTQQSSVGLIASDCKNIHSSGVAYKNKLETIRMYRDTLLKTKDTGLMFDFAIFLLKTGLEIYEDNNKVGNKIIKEGCYYLKKMAIKGDTKAQYLLGDVYSNDILKCKNLKQSRILFETAAKKEHPESAYRAAICYEKGIGVSRDSRKALTYFKFAASRHHTQSMHKLGIFFFKGQMGVPQTIVTQQNGIKWLSRAVANGDENSAEAAYELAKIYERGFLDIIIPDINYAVSLYVHASSLGHNKSNTKLGQIYEKNDNKTIKQNKMLSIHYYTIASNGDDPDSNAQLKLSFFNLLGVENIMEPDLSLAFFWAEKASNLENSDAEYTLGYFYEKGIGCEKNKEKANEWYKKSFQHGNIKALKKFKKEDCSFGINDSFTSFISDVASEKSFIFDLKKKRNRIIGFMKRKKHKFEENFEHLENHEDSLRSSSTSILSNITDVQPEFFSTALPYIDTVGIPQIIKNIEHQSDKTFLHSKRLRRIFKPL</sequence>
<gene>
    <name evidence="3" type="ORF">HGUI_01618</name>
</gene>
<dbReference type="Pfam" id="PF08238">
    <property type="entry name" value="Sel1"/>
    <property type="match status" value="7"/>
</dbReference>
<organism evidence="3 4">
    <name type="scientific">Hanseniaspora guilliermondii</name>
    <dbReference type="NCBI Taxonomy" id="56406"/>
    <lineage>
        <taxon>Eukaryota</taxon>
        <taxon>Fungi</taxon>
        <taxon>Dikarya</taxon>
        <taxon>Ascomycota</taxon>
        <taxon>Saccharomycotina</taxon>
        <taxon>Saccharomycetes</taxon>
        <taxon>Saccharomycodales</taxon>
        <taxon>Saccharomycodaceae</taxon>
        <taxon>Hanseniaspora</taxon>
    </lineage>
</organism>
<proteinExistence type="predicted"/>
<dbReference type="SMART" id="SM00671">
    <property type="entry name" value="SEL1"/>
    <property type="match status" value="7"/>
</dbReference>
<evidence type="ECO:0000256" key="1">
    <source>
        <dbReference type="ARBA" id="ARBA00022737"/>
    </source>
</evidence>
<dbReference type="InterPro" id="IPR011990">
    <property type="entry name" value="TPR-like_helical_dom_sf"/>
</dbReference>
<dbReference type="VEuPathDB" id="FungiDB:HGUI_01618"/>
<dbReference type="EMBL" id="FQNF01000023">
    <property type="protein sequence ID" value="SGZ39418.1"/>
    <property type="molecule type" value="Genomic_DNA"/>
</dbReference>
<keyword evidence="1" id="KW-0677">Repeat</keyword>
<name>A0A1L0AZ52_9ASCO</name>
<dbReference type="Gene3D" id="1.25.40.10">
    <property type="entry name" value="Tetratricopeptide repeat domain"/>
    <property type="match status" value="2"/>
</dbReference>
<dbReference type="AlphaFoldDB" id="A0A1L0AZ52"/>
<evidence type="ECO:0000256" key="2">
    <source>
        <dbReference type="SAM" id="MobiDB-lite"/>
    </source>
</evidence>
<dbReference type="PANTHER" id="PTHR46430">
    <property type="entry name" value="PROTEIN SKT5-RELATED"/>
    <property type="match status" value="1"/>
</dbReference>
<feature type="region of interest" description="Disordered" evidence="2">
    <location>
        <begin position="1"/>
        <end position="38"/>
    </location>
</feature>
<dbReference type="Proteomes" id="UP000183365">
    <property type="component" value="Unassembled WGS sequence"/>
</dbReference>
<feature type="compositionally biased region" description="Polar residues" evidence="2">
    <location>
        <begin position="1"/>
        <end position="28"/>
    </location>
</feature>
<dbReference type="PANTHER" id="PTHR46430:SF1">
    <property type="entry name" value="CHITIN SYNTHASE REGULATOR SKT5-RELATED"/>
    <property type="match status" value="1"/>
</dbReference>
<reference evidence="4" key="1">
    <citation type="submission" date="2016-11" db="EMBL/GenBank/DDBJ databases">
        <authorList>
            <person name="Guldener U."/>
        </authorList>
    </citation>
    <scope>NUCLEOTIDE SEQUENCE [LARGE SCALE GENOMIC DNA]</scope>
</reference>
<feature type="region of interest" description="Disordered" evidence="2">
    <location>
        <begin position="132"/>
        <end position="154"/>
    </location>
</feature>
<evidence type="ECO:0000313" key="4">
    <source>
        <dbReference type="Proteomes" id="UP000183365"/>
    </source>
</evidence>
<protein>
    <recommendedName>
        <fullName evidence="5">Protein SKT5</fullName>
    </recommendedName>
</protein>
<dbReference type="OrthoDB" id="272077at2759"/>
<dbReference type="InterPro" id="IPR006597">
    <property type="entry name" value="Sel1-like"/>
</dbReference>
<dbReference type="InterPro" id="IPR051726">
    <property type="entry name" value="Chitin_Synth_Reg"/>
</dbReference>
<feature type="compositionally biased region" description="Low complexity" evidence="2">
    <location>
        <begin position="134"/>
        <end position="154"/>
    </location>
</feature>
<evidence type="ECO:0000313" key="3">
    <source>
        <dbReference type="EMBL" id="SGZ39418.1"/>
    </source>
</evidence>